<dbReference type="AlphaFoldDB" id="C9RFS8"/>
<dbReference type="HOGENOM" id="CLU_380664_0_0_2"/>
<keyword evidence="3" id="KW-0472">Membrane</keyword>
<feature type="coiled-coil region" evidence="2">
    <location>
        <begin position="13"/>
        <end position="40"/>
    </location>
</feature>
<dbReference type="STRING" id="579137.Metvu_0571"/>
<protein>
    <submittedName>
        <fullName evidence="5">Phage tail tape measure protein, TP901 family</fullName>
    </submittedName>
</protein>
<evidence type="ECO:0000256" key="3">
    <source>
        <dbReference type="SAM" id="Phobius"/>
    </source>
</evidence>
<accession>C9RFS8</accession>
<feature type="transmembrane region" description="Helical" evidence="3">
    <location>
        <begin position="375"/>
        <end position="394"/>
    </location>
</feature>
<dbReference type="EMBL" id="CP001787">
    <property type="protein sequence ID" value="ACX72430.1"/>
    <property type="molecule type" value="Genomic_DNA"/>
</dbReference>
<gene>
    <name evidence="5" type="ordered locus">Metvu_0571</name>
</gene>
<dbReference type="NCBIfam" id="TIGR01760">
    <property type="entry name" value="tape_meas_TP901"/>
    <property type="match status" value="1"/>
</dbReference>
<feature type="domain" description="Phage tail tape measure protein" evidence="4">
    <location>
        <begin position="99"/>
        <end position="279"/>
    </location>
</feature>
<dbReference type="eggNOG" id="arCOG11109">
    <property type="taxonomic scope" value="Archaea"/>
</dbReference>
<keyword evidence="3" id="KW-0812">Transmembrane</keyword>
<feature type="transmembrane region" description="Helical" evidence="3">
    <location>
        <begin position="414"/>
        <end position="439"/>
    </location>
</feature>
<dbReference type="OrthoDB" id="125399at2157"/>
<feature type="transmembrane region" description="Helical" evidence="3">
    <location>
        <begin position="47"/>
        <end position="70"/>
    </location>
</feature>
<keyword evidence="1" id="KW-1188">Viral release from host cell</keyword>
<name>C9RFS8_METVM</name>
<evidence type="ECO:0000256" key="2">
    <source>
        <dbReference type="SAM" id="Coils"/>
    </source>
</evidence>
<keyword evidence="3" id="KW-1133">Transmembrane helix</keyword>
<evidence type="ECO:0000256" key="1">
    <source>
        <dbReference type="ARBA" id="ARBA00022612"/>
    </source>
</evidence>
<keyword evidence="2" id="KW-0175">Coiled coil</keyword>
<feature type="transmembrane region" description="Helical" evidence="3">
    <location>
        <begin position="446"/>
        <end position="468"/>
    </location>
</feature>
<dbReference type="Proteomes" id="UP000002063">
    <property type="component" value="Chromosome"/>
</dbReference>
<evidence type="ECO:0000313" key="6">
    <source>
        <dbReference type="Proteomes" id="UP000002063"/>
    </source>
</evidence>
<evidence type="ECO:0000313" key="5">
    <source>
        <dbReference type="EMBL" id="ACX72430.1"/>
    </source>
</evidence>
<keyword evidence="6" id="KW-1185">Reference proteome</keyword>
<dbReference type="PANTHER" id="PTHR37813:SF1">
    <property type="entry name" value="FELS-2 PROPHAGE PROTEIN"/>
    <property type="match status" value="1"/>
</dbReference>
<evidence type="ECO:0000259" key="4">
    <source>
        <dbReference type="Pfam" id="PF10145"/>
    </source>
</evidence>
<dbReference type="RefSeq" id="WP_015732651.1">
    <property type="nucleotide sequence ID" value="NC_013407.1"/>
</dbReference>
<feature type="transmembrane region" description="Helical" evidence="3">
    <location>
        <begin position="474"/>
        <end position="499"/>
    </location>
</feature>
<dbReference type="KEGG" id="mvu:Metvu_0571"/>
<dbReference type="InterPro" id="IPR010090">
    <property type="entry name" value="Phage_tape_meas"/>
</dbReference>
<organism evidence="5 6">
    <name type="scientific">Methanocaldococcus vulcanius (strain ATCC 700851 / DSM 12094 / M7)</name>
    <name type="common">Methanococcus vulcanius</name>
    <dbReference type="NCBI Taxonomy" id="579137"/>
    <lineage>
        <taxon>Archaea</taxon>
        <taxon>Methanobacteriati</taxon>
        <taxon>Methanobacteriota</taxon>
        <taxon>Methanomada group</taxon>
        <taxon>Methanococci</taxon>
        <taxon>Methanococcales</taxon>
        <taxon>Methanocaldococcaceae</taxon>
        <taxon>Methanocaldococcus</taxon>
    </lineage>
</organism>
<dbReference type="Pfam" id="PF10145">
    <property type="entry name" value="PhageMin_Tail"/>
    <property type="match status" value="1"/>
</dbReference>
<sequence length="730" mass="78700">MADTNLQIIITAVDKATAVFQKIQQNIDRLENRVKNMADVFDRVGKSMAMVGAGVTAFSAPFVAGMYSAIQTGIEFEQQMYKIKAITGATAEEFEKLTQTAMQMGAQTAYTASEAAEAMYLMASAGMKTNEIIAAIPNVLHLATVAQTDLSTATDLVVSTLNSFGMSAQESGRAVDVFVQACANSPATVEKLQYSLKYAAPAARALGLSLEDTVAALMMFYKAGRRGEDAGTGLREVLTELADTKVQKALEQYGIKVMDASGKLRNLGDILDDIKKKGLSATEIFKIFGTEAGSALLQLMQQGGDAYKEYVRILENSAGVAEQKYREMTNTVEYKIQQLKSAIENIKLEIFKDSKGNIKEFLDMLIKAMPAIKEFAVSVAQGMATVGKIILMALKPILDIFNKLPTPIKHAIGAFVGLAAAVAAIVGPIILLAGAFAMAISSTLEIVSVIGALGISFGAIAGAVSAAIGAIGAFIAAIAPITAPILAIVAVLAVLYLAWKNNWFGIRDIVNSAISAVKQKLTLFINGIKWLINQIKTHKTQILEALKYSLLGPWGLIKLAWDKNLFGIRDKLKNIMNEIINFLKSLPSRFYQAGVGLITEFIRGFTSKINEIKQKILDLLSWIDDHLPHSPAKEGPLSRLDKVGPGFIETIAEGIEKHKSRIQAAVGKITTTMAINPKSIPISQQVTTIQNITNSSPNINVNIHVSKTDASPEDIALAVQKVLKQQLTMW</sequence>
<dbReference type="PANTHER" id="PTHR37813">
    <property type="entry name" value="FELS-2 PROPHAGE PROTEIN"/>
    <property type="match status" value="1"/>
</dbReference>
<dbReference type="GeneID" id="8512905"/>
<proteinExistence type="predicted"/>
<reference evidence="5" key="1">
    <citation type="submission" date="2009-10" db="EMBL/GenBank/DDBJ databases">
        <title>Complete sequence of chromosome of Methanocaldococcus vulcanius M7.</title>
        <authorList>
            <consortium name="US DOE Joint Genome Institute"/>
            <person name="Lucas S."/>
            <person name="Copeland A."/>
            <person name="Lapidus A."/>
            <person name="Glavina del Rio T."/>
            <person name="Dalin E."/>
            <person name="Tice H."/>
            <person name="Bruce D."/>
            <person name="Goodwin L."/>
            <person name="Pitluck S."/>
            <person name="Lcollab F.I."/>
            <person name="Brettin T."/>
            <person name="Detter J.C."/>
            <person name="Han C."/>
            <person name="Tapia R."/>
            <person name="Kuske C.R."/>
            <person name="Schmutz J."/>
            <person name="Larimer F."/>
            <person name="Land M."/>
            <person name="Hauser L."/>
            <person name="Kyrpides N."/>
            <person name="Ovchinikova G."/>
            <person name="Sieprawska-Lupa M."/>
            <person name="Whitman W.B."/>
            <person name="Woyke T."/>
        </authorList>
    </citation>
    <scope>NUCLEOTIDE SEQUENCE [LARGE SCALE GENOMIC DNA]</scope>
    <source>
        <strain evidence="5">M7</strain>
    </source>
</reference>